<name>A0ACB8DNM6_DERSI</name>
<sequence length="469" mass="52451">MIWASAVIKIDLDVWRMSGRGGVTTHISKEITAVSGSRQKVRRYAFDCENSCGTFVVPTALRTVARRSTSDIYIVKKSDDSGQFLTPLIEKKAVKSARDASFAKMFKMRANATAYSGFITVNKEHQANVYFIYMQAQINPERAPLMIYLQGGPGKSGTFGQFLEVGPLGVNSDGILYRRPHTVQKMFNVIFLDQPAGSGFSFTNLMTNPDPGLPLKVSGVIAGSPVFGCVLDLMDSADTLYHFGMFDANGRDMFAQAMHRIRQLWTTNRAVALDLLSHTIFGLHHSASLFANLTGYSDHASLFSDERPQEFIHYYRYMQKPLFKKSLHLNSQATVDSNRLLVMLYLADDYIVDLREKVEYLLDATKMLVFSGQLDTVFPAIKQEKHLLSLNWTGTVAMRKAARRPLYVSGPGSRLVGYAKTTKDLTYVVMARSGHHVLFDASEDVCNIIERFVTGVDVVNFRRKVLGVN</sequence>
<evidence type="ECO:0000313" key="2">
    <source>
        <dbReference type="Proteomes" id="UP000821865"/>
    </source>
</evidence>
<organism evidence="1 2">
    <name type="scientific">Dermacentor silvarum</name>
    <name type="common">Tick</name>
    <dbReference type="NCBI Taxonomy" id="543639"/>
    <lineage>
        <taxon>Eukaryota</taxon>
        <taxon>Metazoa</taxon>
        <taxon>Ecdysozoa</taxon>
        <taxon>Arthropoda</taxon>
        <taxon>Chelicerata</taxon>
        <taxon>Arachnida</taxon>
        <taxon>Acari</taxon>
        <taxon>Parasitiformes</taxon>
        <taxon>Ixodida</taxon>
        <taxon>Ixodoidea</taxon>
        <taxon>Ixodidae</taxon>
        <taxon>Rhipicephalinae</taxon>
        <taxon>Dermacentor</taxon>
    </lineage>
</organism>
<reference evidence="1" key="1">
    <citation type="submission" date="2020-05" db="EMBL/GenBank/DDBJ databases">
        <title>Large-scale comparative analyses of tick genomes elucidate their genetic diversity and vector capacities.</title>
        <authorList>
            <person name="Jia N."/>
            <person name="Wang J."/>
            <person name="Shi W."/>
            <person name="Du L."/>
            <person name="Sun Y."/>
            <person name="Zhan W."/>
            <person name="Jiang J."/>
            <person name="Wang Q."/>
            <person name="Zhang B."/>
            <person name="Ji P."/>
            <person name="Sakyi L.B."/>
            <person name="Cui X."/>
            <person name="Yuan T."/>
            <person name="Jiang B."/>
            <person name="Yang W."/>
            <person name="Lam T.T.-Y."/>
            <person name="Chang Q."/>
            <person name="Ding S."/>
            <person name="Wang X."/>
            <person name="Zhu J."/>
            <person name="Ruan X."/>
            <person name="Zhao L."/>
            <person name="Wei J."/>
            <person name="Que T."/>
            <person name="Du C."/>
            <person name="Cheng J."/>
            <person name="Dai P."/>
            <person name="Han X."/>
            <person name="Huang E."/>
            <person name="Gao Y."/>
            <person name="Liu J."/>
            <person name="Shao H."/>
            <person name="Ye R."/>
            <person name="Li L."/>
            <person name="Wei W."/>
            <person name="Wang X."/>
            <person name="Wang C."/>
            <person name="Yang T."/>
            <person name="Huo Q."/>
            <person name="Li W."/>
            <person name="Guo W."/>
            <person name="Chen H."/>
            <person name="Zhou L."/>
            <person name="Ni X."/>
            <person name="Tian J."/>
            <person name="Zhou Y."/>
            <person name="Sheng Y."/>
            <person name="Liu T."/>
            <person name="Pan Y."/>
            <person name="Xia L."/>
            <person name="Li J."/>
            <person name="Zhao F."/>
            <person name="Cao W."/>
        </authorList>
    </citation>
    <scope>NUCLEOTIDE SEQUENCE</scope>
    <source>
        <strain evidence="1">Dsil-2018</strain>
    </source>
</reference>
<dbReference type="EMBL" id="CM023479">
    <property type="protein sequence ID" value="KAH7974125.1"/>
    <property type="molecule type" value="Genomic_DNA"/>
</dbReference>
<protein>
    <submittedName>
        <fullName evidence="1">Uncharacterized protein</fullName>
    </submittedName>
</protein>
<proteinExistence type="predicted"/>
<keyword evidence="2" id="KW-1185">Reference proteome</keyword>
<dbReference type="Proteomes" id="UP000821865">
    <property type="component" value="Chromosome 10"/>
</dbReference>
<gene>
    <name evidence="1" type="ORF">HPB49_010260</name>
</gene>
<accession>A0ACB8DNM6</accession>
<evidence type="ECO:0000313" key="1">
    <source>
        <dbReference type="EMBL" id="KAH7974125.1"/>
    </source>
</evidence>
<comment type="caution">
    <text evidence="1">The sequence shown here is derived from an EMBL/GenBank/DDBJ whole genome shotgun (WGS) entry which is preliminary data.</text>
</comment>